<protein>
    <submittedName>
        <fullName evidence="2">Uncharacterized protein</fullName>
    </submittedName>
</protein>
<sequence length="48" mass="5302">MAIKLPILGAIQIKMNKSNLSVSGSSFFMKVMMVTMIEVIIKKTGKSR</sequence>
<gene>
    <name evidence="2" type="ORF">G9H61_04375</name>
</gene>
<evidence type="ECO:0000256" key="1">
    <source>
        <dbReference type="SAM" id="Phobius"/>
    </source>
</evidence>
<keyword evidence="1" id="KW-1133">Transmembrane helix</keyword>
<dbReference type="EMBL" id="JAANOH010000002">
    <property type="protein sequence ID" value="MCZ2474666.1"/>
    <property type="molecule type" value="Genomic_DNA"/>
</dbReference>
<keyword evidence="1" id="KW-0812">Transmembrane</keyword>
<evidence type="ECO:0000313" key="2">
    <source>
        <dbReference type="EMBL" id="MCZ2474666.1"/>
    </source>
</evidence>
<accession>A0ABT4JEG7</accession>
<organism evidence="2 3">
    <name type="scientific">Aquirufa ecclesiirivi</name>
    <dbReference type="NCBI Taxonomy" id="2715124"/>
    <lineage>
        <taxon>Bacteria</taxon>
        <taxon>Pseudomonadati</taxon>
        <taxon>Bacteroidota</taxon>
        <taxon>Cytophagia</taxon>
        <taxon>Cytophagales</taxon>
        <taxon>Flectobacillaceae</taxon>
        <taxon>Aquirufa</taxon>
    </lineage>
</organism>
<keyword evidence="3" id="KW-1185">Reference proteome</keyword>
<proteinExistence type="predicted"/>
<name>A0ABT4JEG7_9BACT</name>
<evidence type="ECO:0000313" key="3">
    <source>
        <dbReference type="Proteomes" id="UP001321186"/>
    </source>
</evidence>
<feature type="transmembrane region" description="Helical" evidence="1">
    <location>
        <begin position="20"/>
        <end position="41"/>
    </location>
</feature>
<reference evidence="2 3" key="1">
    <citation type="submission" date="2020-03" db="EMBL/GenBank/DDBJ databases">
        <authorList>
            <person name="Pitt A."/>
            <person name="Hahn M.W."/>
        </authorList>
    </citation>
    <scope>NUCLEOTIDE SEQUENCE [LARGE SCALE GENOMIC DNA]</scope>
    <source>
        <strain evidence="2 3">5A-MARBSE</strain>
    </source>
</reference>
<dbReference type="RefSeq" id="WP_269009655.1">
    <property type="nucleotide sequence ID" value="NZ_JAANOH010000002.1"/>
</dbReference>
<comment type="caution">
    <text evidence="2">The sequence shown here is derived from an EMBL/GenBank/DDBJ whole genome shotgun (WGS) entry which is preliminary data.</text>
</comment>
<keyword evidence="1" id="KW-0472">Membrane</keyword>
<dbReference type="Proteomes" id="UP001321186">
    <property type="component" value="Unassembled WGS sequence"/>
</dbReference>